<proteinExistence type="predicted"/>
<evidence type="ECO:0000313" key="1">
    <source>
        <dbReference type="EMBL" id="ODA29065.1"/>
    </source>
</evidence>
<evidence type="ECO:0008006" key="3">
    <source>
        <dbReference type="Google" id="ProtNLM"/>
    </source>
</evidence>
<reference evidence="1 2" key="1">
    <citation type="submission" date="2016-05" db="EMBL/GenBank/DDBJ databases">
        <title>Genomic Taxonomy of the Vibrionaceae.</title>
        <authorList>
            <person name="Gomez-Gil B."/>
            <person name="Enciso-Ibarra J."/>
        </authorList>
    </citation>
    <scope>NUCLEOTIDE SEQUENCE [LARGE SCALE GENOMIC DNA]</scope>
    <source>
        <strain evidence="1 2">CAIM 1920</strain>
    </source>
</reference>
<dbReference type="EMBL" id="LYBM01000079">
    <property type="protein sequence ID" value="ODA29065.1"/>
    <property type="molecule type" value="Genomic_DNA"/>
</dbReference>
<dbReference type="AlphaFoldDB" id="A0A1C3E735"/>
<accession>A0A1C3E735</accession>
<sequence length="214" mass="23659">MKKQAGFSLVELMVGSAVSLIVIATSVAALTSSMSIGNEQLQRDYLTSQLNVIANMMSQEISRAGYCFDCGDDNPYIIHIEDSGASTIVIDDLASNSTGDCIRFAYNHDSRAGVETRGLDDLKGFRLDANNGLIEIYENYDGVNNWQCNGRNWMDINYNRLKITALSFNRKALSTSGEDSTVQQIEVTLTAEVREMPDISETLKFNVTVWNVDS</sequence>
<name>A0A1C3E735_9GAMM</name>
<protein>
    <recommendedName>
        <fullName evidence="3">Pilus assembly protein PilW</fullName>
    </recommendedName>
</protein>
<dbReference type="InterPro" id="IPR012902">
    <property type="entry name" value="N_methyl_site"/>
</dbReference>
<dbReference type="Proteomes" id="UP000094936">
    <property type="component" value="Unassembled WGS sequence"/>
</dbReference>
<organism evidence="1 2">
    <name type="scientific">Veronia pacifica</name>
    <dbReference type="NCBI Taxonomy" id="1080227"/>
    <lineage>
        <taxon>Bacteria</taxon>
        <taxon>Pseudomonadati</taxon>
        <taxon>Pseudomonadota</taxon>
        <taxon>Gammaproteobacteria</taxon>
        <taxon>Vibrionales</taxon>
        <taxon>Vibrionaceae</taxon>
        <taxon>Veronia</taxon>
    </lineage>
</organism>
<comment type="caution">
    <text evidence="1">The sequence shown here is derived from an EMBL/GenBank/DDBJ whole genome shotgun (WGS) entry which is preliminary data.</text>
</comment>
<dbReference type="PIRSF" id="PIRSF004525">
    <property type="entry name" value="Pilin_peptidase-dep_B_prd"/>
    <property type="match status" value="1"/>
</dbReference>
<dbReference type="PROSITE" id="PS00409">
    <property type="entry name" value="PROKAR_NTER_METHYL"/>
    <property type="match status" value="1"/>
</dbReference>
<gene>
    <name evidence="1" type="ORF">A8L45_22720</name>
</gene>
<dbReference type="STRING" id="1080227.A8L45_22720"/>
<dbReference type="NCBIfam" id="TIGR02532">
    <property type="entry name" value="IV_pilin_GFxxxE"/>
    <property type="match status" value="1"/>
</dbReference>
<dbReference type="Pfam" id="PF07963">
    <property type="entry name" value="N_methyl"/>
    <property type="match status" value="1"/>
</dbReference>
<evidence type="ECO:0000313" key="2">
    <source>
        <dbReference type="Proteomes" id="UP000094936"/>
    </source>
</evidence>
<dbReference type="OrthoDB" id="5816125at2"/>
<keyword evidence="2" id="KW-1185">Reference proteome</keyword>
<dbReference type="InterPro" id="IPR016419">
    <property type="entry name" value="Prepilin_Pept-dep_B_prd"/>
</dbReference>
<dbReference type="RefSeq" id="WP_068905631.1">
    <property type="nucleotide sequence ID" value="NZ_JBHUIF010000031.1"/>
</dbReference>